<name>A0A8H5Z8N0_COCSA</name>
<reference evidence="1" key="1">
    <citation type="submission" date="2019-11" db="EMBL/GenBank/DDBJ databases">
        <title>Bipolaris sorokiniana Genome sequencing.</title>
        <authorList>
            <person name="Wang H."/>
        </authorList>
    </citation>
    <scope>NUCLEOTIDE SEQUENCE</scope>
</reference>
<evidence type="ECO:0000313" key="2">
    <source>
        <dbReference type="Proteomes" id="UP000624244"/>
    </source>
</evidence>
<protein>
    <submittedName>
        <fullName evidence="1">Uncharacterized protein</fullName>
    </submittedName>
</protein>
<evidence type="ECO:0000313" key="1">
    <source>
        <dbReference type="EMBL" id="KAF5844821.1"/>
    </source>
</evidence>
<organism evidence="1 2">
    <name type="scientific">Cochliobolus sativus</name>
    <name type="common">Common root rot and spot blotch fungus</name>
    <name type="synonym">Bipolaris sorokiniana</name>
    <dbReference type="NCBI Taxonomy" id="45130"/>
    <lineage>
        <taxon>Eukaryota</taxon>
        <taxon>Fungi</taxon>
        <taxon>Dikarya</taxon>
        <taxon>Ascomycota</taxon>
        <taxon>Pezizomycotina</taxon>
        <taxon>Dothideomycetes</taxon>
        <taxon>Pleosporomycetidae</taxon>
        <taxon>Pleosporales</taxon>
        <taxon>Pleosporineae</taxon>
        <taxon>Pleosporaceae</taxon>
        <taxon>Bipolaris</taxon>
    </lineage>
</organism>
<dbReference type="Proteomes" id="UP000624244">
    <property type="component" value="Unassembled WGS sequence"/>
</dbReference>
<dbReference type="AlphaFoldDB" id="A0A8H5Z8N0"/>
<sequence>MSRWGQSGWKTAKALLPRRVCSISSPNHLDRDPDYYCAQQSSAHNQGVDSEALVPMEALRICRVAVRFAVYER</sequence>
<proteinExistence type="predicted"/>
<accession>A0A8H5Z8N0</accession>
<dbReference type="EMBL" id="WNKQ01000021">
    <property type="protein sequence ID" value="KAF5844821.1"/>
    <property type="molecule type" value="Genomic_DNA"/>
</dbReference>
<comment type="caution">
    <text evidence="1">The sequence shown here is derived from an EMBL/GenBank/DDBJ whole genome shotgun (WGS) entry which is preliminary data.</text>
</comment>
<gene>
    <name evidence="1" type="ORF">GGP41_008744</name>
</gene>